<sequence length="100" mass="10801">MIIKLKNLGPLKQAQFELGEMTIICGHNNTGKTYATYAFFGFLSFWKEALSIDVSHPVGHSVAFDNILDLLAGKLTASGASKPGLPVNYLAQLSDSLPFV</sequence>
<comment type="caution">
    <text evidence="2">The sequence shown here is derived from an EMBL/GenBank/DDBJ whole genome shotgun (WGS) entry which is preliminary data.</text>
</comment>
<dbReference type="AlphaFoldDB" id="X1JVA7"/>
<name>X1JVA7_9ZZZZ</name>
<dbReference type="EMBL" id="BARU01032672">
    <property type="protein sequence ID" value="GAH73728.1"/>
    <property type="molecule type" value="Genomic_DNA"/>
</dbReference>
<accession>X1JVA7</accession>
<protein>
    <recommendedName>
        <fullName evidence="1">Endonuclease GajA/Old nuclease/RecF-like AAA domain-containing protein</fullName>
    </recommendedName>
</protein>
<gene>
    <name evidence="2" type="ORF">S03H2_51496</name>
</gene>
<evidence type="ECO:0000313" key="2">
    <source>
        <dbReference type="EMBL" id="GAH73728.1"/>
    </source>
</evidence>
<proteinExistence type="predicted"/>
<organism evidence="2">
    <name type="scientific">marine sediment metagenome</name>
    <dbReference type="NCBI Taxonomy" id="412755"/>
    <lineage>
        <taxon>unclassified sequences</taxon>
        <taxon>metagenomes</taxon>
        <taxon>ecological metagenomes</taxon>
    </lineage>
</organism>
<feature type="domain" description="Endonuclease GajA/Old nuclease/RecF-like AAA" evidence="1">
    <location>
        <begin position="3"/>
        <end position="44"/>
    </location>
</feature>
<dbReference type="Pfam" id="PF13175">
    <property type="entry name" value="AAA_15"/>
    <property type="match status" value="1"/>
</dbReference>
<evidence type="ECO:0000259" key="1">
    <source>
        <dbReference type="Pfam" id="PF13175"/>
    </source>
</evidence>
<dbReference type="InterPro" id="IPR041685">
    <property type="entry name" value="AAA_GajA/Old/RecF-like"/>
</dbReference>
<reference evidence="2" key="1">
    <citation type="journal article" date="2014" name="Front. Microbiol.">
        <title>High frequency of phylogenetically diverse reductive dehalogenase-homologous genes in deep subseafloor sedimentary metagenomes.</title>
        <authorList>
            <person name="Kawai M."/>
            <person name="Futagami T."/>
            <person name="Toyoda A."/>
            <person name="Takaki Y."/>
            <person name="Nishi S."/>
            <person name="Hori S."/>
            <person name="Arai W."/>
            <person name="Tsubouchi T."/>
            <person name="Morono Y."/>
            <person name="Uchiyama I."/>
            <person name="Ito T."/>
            <person name="Fujiyama A."/>
            <person name="Inagaki F."/>
            <person name="Takami H."/>
        </authorList>
    </citation>
    <scope>NUCLEOTIDE SEQUENCE</scope>
    <source>
        <strain evidence="2">Expedition CK06-06</strain>
    </source>
</reference>